<accession>A0A154IMR8</accession>
<dbReference type="Gene3D" id="3.40.50.2000">
    <property type="entry name" value="Glycogen Phosphorylase B"/>
    <property type="match status" value="1"/>
</dbReference>
<evidence type="ECO:0000256" key="2">
    <source>
        <dbReference type="ARBA" id="ARBA00009321"/>
    </source>
</evidence>
<feature type="domain" description="UDP-galactopyranose mutase C-terminal" evidence="6">
    <location>
        <begin position="556"/>
        <end position="752"/>
    </location>
</feature>
<dbReference type="InterPro" id="IPR015899">
    <property type="entry name" value="UDP-GalPyranose_mutase_C"/>
</dbReference>
<dbReference type="Pfam" id="PF13450">
    <property type="entry name" value="NAD_binding_8"/>
    <property type="match status" value="1"/>
</dbReference>
<keyword evidence="5" id="KW-0413">Isomerase</keyword>
<name>A0A154IMR8_RHILE</name>
<dbReference type="SUPFAM" id="SSF51971">
    <property type="entry name" value="Nucleotide-binding domain"/>
    <property type="match status" value="1"/>
</dbReference>
<dbReference type="GO" id="GO:0008767">
    <property type="term" value="F:UDP-galactopyranose mutase activity"/>
    <property type="evidence" value="ECO:0007669"/>
    <property type="project" value="InterPro"/>
</dbReference>
<dbReference type="CDD" id="cd04950">
    <property type="entry name" value="GT4_TuaH-like"/>
    <property type="match status" value="1"/>
</dbReference>
<dbReference type="Gene3D" id="3.40.50.720">
    <property type="entry name" value="NAD(P)-binding Rossmann-like Domain"/>
    <property type="match status" value="3"/>
</dbReference>
<dbReference type="PANTHER" id="PTHR21197:SF0">
    <property type="entry name" value="UDP-GALACTOPYRANOSE MUTASE"/>
    <property type="match status" value="1"/>
</dbReference>
<dbReference type="GO" id="GO:0005829">
    <property type="term" value="C:cytosol"/>
    <property type="evidence" value="ECO:0007669"/>
    <property type="project" value="TreeGrafter"/>
</dbReference>
<dbReference type="PANTHER" id="PTHR21197">
    <property type="entry name" value="UDP-GALACTOPYRANOSE MUTASE"/>
    <property type="match status" value="1"/>
</dbReference>
<dbReference type="RefSeq" id="WP_062940930.1">
    <property type="nucleotide sequence ID" value="NZ_CP171845.1"/>
</dbReference>
<reference evidence="7" key="1">
    <citation type="submission" date="2016-03" db="EMBL/GenBank/DDBJ databases">
        <title>Microsymbionts genomes from the relict species Vavilovia formosa.</title>
        <authorList>
            <person name="Chirak E."/>
            <person name="Kimeklis A."/>
            <person name="Kopat V."/>
            <person name="Andronov E."/>
        </authorList>
    </citation>
    <scope>NUCLEOTIDE SEQUENCE [LARGE SCALE GENOMIC DNA]</scope>
    <source>
        <strain evidence="7">Vaf12</strain>
    </source>
</reference>
<dbReference type="InterPro" id="IPR004379">
    <property type="entry name" value="UDP-GALP_mutase"/>
</dbReference>
<comment type="cofactor">
    <cofactor evidence="1">
        <name>FAD</name>
        <dbReference type="ChEBI" id="CHEBI:57692"/>
    </cofactor>
</comment>
<evidence type="ECO:0000313" key="7">
    <source>
        <dbReference type="EMBL" id="KZB01894.1"/>
    </source>
</evidence>
<evidence type="ECO:0000259" key="6">
    <source>
        <dbReference type="Pfam" id="PF03275"/>
    </source>
</evidence>
<dbReference type="SUPFAM" id="SSF53756">
    <property type="entry name" value="UDP-Glycosyltransferase/glycogen phosphorylase"/>
    <property type="match status" value="1"/>
</dbReference>
<evidence type="ECO:0000256" key="5">
    <source>
        <dbReference type="ARBA" id="ARBA00023235"/>
    </source>
</evidence>
<evidence type="ECO:0000256" key="4">
    <source>
        <dbReference type="ARBA" id="ARBA00022827"/>
    </source>
</evidence>
<dbReference type="SUPFAM" id="SSF54373">
    <property type="entry name" value="FAD-linked reductases, C-terminal domain"/>
    <property type="match status" value="1"/>
</dbReference>
<evidence type="ECO:0000256" key="3">
    <source>
        <dbReference type="ARBA" id="ARBA00022630"/>
    </source>
</evidence>
<organism evidence="7">
    <name type="scientific">Rhizobium leguminosarum</name>
    <dbReference type="NCBI Taxonomy" id="384"/>
    <lineage>
        <taxon>Bacteria</taxon>
        <taxon>Pseudomonadati</taxon>
        <taxon>Pseudomonadota</taxon>
        <taxon>Alphaproteobacteria</taxon>
        <taxon>Hyphomicrobiales</taxon>
        <taxon>Rhizobiaceae</taxon>
        <taxon>Rhizobium/Agrobacterium group</taxon>
        <taxon>Rhizobium</taxon>
    </lineage>
</organism>
<comment type="caution">
    <text evidence="7">The sequence shown here is derived from an EMBL/GenBank/DDBJ whole genome shotgun (WGS) entry which is preliminary data.</text>
</comment>
<keyword evidence="3" id="KW-0285">Flavoprotein</keyword>
<proteinExistence type="inferred from homology"/>
<dbReference type="Pfam" id="PF03275">
    <property type="entry name" value="GLF"/>
    <property type="match status" value="1"/>
</dbReference>
<dbReference type="NCBIfam" id="TIGR00031">
    <property type="entry name" value="UDP-GALP_mutase"/>
    <property type="match status" value="1"/>
</dbReference>
<sequence length="785" mass="88792">MNLLNSVPQLSDNSLLDHAPLICFSHLRWDFVLQRPQHLMERFSRERPVFYFEEFIPTDHHLAYLEIHPFEGTSVKAVRPRIPHWWNEVDREAALRILLDELILLHGGKRPILWFYTPLMFGFARNVDAVAVVYDCMDELANFKFAPANLKACEQALMASADVVFAGGLSLYEARRGQHDNIHPFPSGVDTQHFRAARCPLPDPADQAGIPHPRLGYYGVIDERLDLDLIGSVASARPDLSFVFLGPIVKISPDDLPRRANIHYLGQKAYADLPAYLSGWQAALMPFALNEATRFISPTKTPEYLAAGRPVVGTQIVDVVRGYADVPGVFLANGTAAFAEACDAALLLSRSDAAWLEAVDGVLAQSSWDSTFRRMSVLVEQAAAQKIVSATIRERFRVGTSRRAPSDTYDYLIVGAGFAGSVLAERLAADGGKKVLVCDRRPHIGGNTYDHYDEAAILVHKYGPHIFHTNSEDVFAYLSRFTAWRPYEHRVLAQVGDLRLPIPINRTTLNALYNLDLTSDEEAARFLADRAEPCDPVKTSRDVVISQVGAELYRTFFEGYTRKQWGLDPSELDRSVTARIPTRTNTDDRYFLDRFQAMPVGGYTRMFERMLNHDNITVMVGTDFADLRREGLAHHTIFTGPIDEYFGHRFGRLPYRSLKFTHETQAARRLLPVAVINYPSEDVPYTRVTEYKHLTGQVHPRTSISYEYASAEGEPYYPIPRPENQALYKQYETLARTRDDVTFVGRLGTYKYYNMDQVVAQALATYRRLRDRHGARRALAGAQHD</sequence>
<dbReference type="AlphaFoldDB" id="A0A154IMR8"/>
<protein>
    <submittedName>
        <fullName evidence="7">UDP-galactopyranose mutase</fullName>
    </submittedName>
</protein>
<dbReference type="GO" id="GO:0050660">
    <property type="term" value="F:flavin adenine dinucleotide binding"/>
    <property type="evidence" value="ECO:0007669"/>
    <property type="project" value="TreeGrafter"/>
</dbReference>
<comment type="similarity">
    <text evidence="2">Belongs to the UDP-galactopyranose/dTDP-fucopyranose mutase family.</text>
</comment>
<evidence type="ECO:0000256" key="1">
    <source>
        <dbReference type="ARBA" id="ARBA00001974"/>
    </source>
</evidence>
<keyword evidence="4" id="KW-0274">FAD</keyword>
<dbReference type="EMBL" id="LVYU01000078">
    <property type="protein sequence ID" value="KZB01894.1"/>
    <property type="molecule type" value="Genomic_DNA"/>
</dbReference>
<gene>
    <name evidence="7" type="ORF">A4A59_12790</name>
</gene>